<organism evidence="1 2">
    <name type="scientific">Parasponia andersonii</name>
    <name type="common">Sponia andersonii</name>
    <dbReference type="NCBI Taxonomy" id="3476"/>
    <lineage>
        <taxon>Eukaryota</taxon>
        <taxon>Viridiplantae</taxon>
        <taxon>Streptophyta</taxon>
        <taxon>Embryophyta</taxon>
        <taxon>Tracheophyta</taxon>
        <taxon>Spermatophyta</taxon>
        <taxon>Magnoliopsida</taxon>
        <taxon>eudicotyledons</taxon>
        <taxon>Gunneridae</taxon>
        <taxon>Pentapetalae</taxon>
        <taxon>rosids</taxon>
        <taxon>fabids</taxon>
        <taxon>Rosales</taxon>
        <taxon>Cannabaceae</taxon>
        <taxon>Parasponia</taxon>
    </lineage>
</organism>
<dbReference type="AlphaFoldDB" id="A0A2P5D9G3"/>
<comment type="caution">
    <text evidence="1">The sequence shown here is derived from an EMBL/GenBank/DDBJ whole genome shotgun (WGS) entry which is preliminary data.</text>
</comment>
<dbReference type="EMBL" id="JXTB01000053">
    <property type="protein sequence ID" value="PON69930.1"/>
    <property type="molecule type" value="Genomic_DNA"/>
</dbReference>
<protein>
    <submittedName>
        <fullName evidence="1">Uncharacterized protein</fullName>
    </submittedName>
</protein>
<reference evidence="2" key="1">
    <citation type="submission" date="2016-06" db="EMBL/GenBank/DDBJ databases">
        <title>Parallel loss of symbiosis genes in relatives of nitrogen-fixing non-legume Parasponia.</title>
        <authorList>
            <person name="Van Velzen R."/>
            <person name="Holmer R."/>
            <person name="Bu F."/>
            <person name="Rutten L."/>
            <person name="Van Zeijl A."/>
            <person name="Liu W."/>
            <person name="Santuari L."/>
            <person name="Cao Q."/>
            <person name="Sharma T."/>
            <person name="Shen D."/>
            <person name="Roswanjaya Y."/>
            <person name="Wardhani T."/>
            <person name="Kalhor M.S."/>
            <person name="Jansen J."/>
            <person name="Van den Hoogen J."/>
            <person name="Gungor B."/>
            <person name="Hartog M."/>
            <person name="Hontelez J."/>
            <person name="Verver J."/>
            <person name="Yang W.-C."/>
            <person name="Schijlen E."/>
            <person name="Repin R."/>
            <person name="Schilthuizen M."/>
            <person name="Schranz E."/>
            <person name="Heidstra R."/>
            <person name="Miyata K."/>
            <person name="Fedorova E."/>
            <person name="Kohlen W."/>
            <person name="Bisseling T."/>
            <person name="Smit S."/>
            <person name="Geurts R."/>
        </authorList>
    </citation>
    <scope>NUCLEOTIDE SEQUENCE [LARGE SCALE GENOMIC DNA]</scope>
    <source>
        <strain evidence="2">cv. WU1-14</strain>
    </source>
</reference>
<accession>A0A2P5D9G3</accession>
<sequence length="50" mass="5613">LLSGRQVFGLAFVLDWVTLLGSSLRHQAAFFLLPFLRVPSDVVWLLVQGE</sequence>
<feature type="non-terminal residue" evidence="1">
    <location>
        <position position="1"/>
    </location>
</feature>
<name>A0A2P5D9G3_PARAD</name>
<keyword evidence="2" id="KW-1185">Reference proteome</keyword>
<dbReference type="Proteomes" id="UP000237105">
    <property type="component" value="Unassembled WGS sequence"/>
</dbReference>
<evidence type="ECO:0000313" key="2">
    <source>
        <dbReference type="Proteomes" id="UP000237105"/>
    </source>
</evidence>
<proteinExistence type="predicted"/>
<evidence type="ECO:0000313" key="1">
    <source>
        <dbReference type="EMBL" id="PON69930.1"/>
    </source>
</evidence>
<gene>
    <name evidence="1" type="ORF">PanWU01x14_083940</name>
</gene>